<comment type="subcellular location">
    <subcellularLocation>
        <location evidence="1">Secreted</location>
        <location evidence="1">Cell wall</location>
    </subcellularLocation>
</comment>
<evidence type="ECO:0000256" key="1">
    <source>
        <dbReference type="ARBA" id="ARBA00004191"/>
    </source>
</evidence>
<dbReference type="Pfam" id="PF12708">
    <property type="entry name" value="Pect-lyase_RHGA_epim"/>
    <property type="match status" value="1"/>
</dbReference>
<evidence type="ECO:0000313" key="7">
    <source>
        <dbReference type="Proteomes" id="UP001187192"/>
    </source>
</evidence>
<dbReference type="InterPro" id="IPR011050">
    <property type="entry name" value="Pectin_lyase_fold/virulence"/>
</dbReference>
<dbReference type="SUPFAM" id="SSF51126">
    <property type="entry name" value="Pectin lyase-like"/>
    <property type="match status" value="1"/>
</dbReference>
<protein>
    <recommendedName>
        <fullName evidence="5">Rhamnogalacturonase A/B/Epimerase-like pectate lyase domain-containing protein</fullName>
    </recommendedName>
</protein>
<keyword evidence="2" id="KW-0134">Cell wall</keyword>
<gene>
    <name evidence="6" type="ORF">TIFTF001_005778</name>
</gene>
<feature type="domain" description="Rhamnogalacturonase A/B/Epimerase-like pectate lyase" evidence="5">
    <location>
        <begin position="20"/>
        <end position="69"/>
    </location>
</feature>
<dbReference type="GO" id="GO:0071555">
    <property type="term" value="P:cell wall organization"/>
    <property type="evidence" value="ECO:0007669"/>
    <property type="project" value="UniProtKB-KW"/>
</dbReference>
<dbReference type="EMBL" id="BTGU01000006">
    <property type="protein sequence ID" value="GMN36132.1"/>
    <property type="molecule type" value="Genomic_DNA"/>
</dbReference>
<dbReference type="InterPro" id="IPR012334">
    <property type="entry name" value="Pectin_lyas_fold"/>
</dbReference>
<name>A0AA88CZU8_FICCA</name>
<dbReference type="Proteomes" id="UP001187192">
    <property type="component" value="Unassembled WGS sequence"/>
</dbReference>
<evidence type="ECO:0000256" key="2">
    <source>
        <dbReference type="ARBA" id="ARBA00022512"/>
    </source>
</evidence>
<dbReference type="PANTHER" id="PTHR31375">
    <property type="match status" value="1"/>
</dbReference>
<evidence type="ECO:0000256" key="3">
    <source>
        <dbReference type="ARBA" id="ARBA00022525"/>
    </source>
</evidence>
<evidence type="ECO:0000256" key="4">
    <source>
        <dbReference type="ARBA" id="ARBA00023316"/>
    </source>
</evidence>
<dbReference type="Gene3D" id="2.160.20.10">
    <property type="entry name" value="Single-stranded right-handed beta-helix, Pectin lyase-like"/>
    <property type="match status" value="1"/>
</dbReference>
<keyword evidence="3" id="KW-0964">Secreted</keyword>
<comment type="caution">
    <text evidence="6">The sequence shown here is derived from an EMBL/GenBank/DDBJ whole genome shotgun (WGS) entry which is preliminary data.</text>
</comment>
<accession>A0AA88CZU8</accession>
<evidence type="ECO:0000313" key="6">
    <source>
        <dbReference type="EMBL" id="GMN36132.1"/>
    </source>
</evidence>
<sequence>MIIATSCLFESTNGTAAYSINVAHFGARPDGKTDSSKAFLKAWSSACRSTRPVVTVYVPRGRYVVRNVVLNGPCRSRIVMQINGTLLAPSNYWELGNSTSTTGRFWITFHRVTRMSIRGVNSVLVVQQHSGKWVDISEQPNEARNI</sequence>
<dbReference type="InterPro" id="IPR024535">
    <property type="entry name" value="RHGA/B-epi-like_pectate_lyase"/>
</dbReference>
<keyword evidence="7" id="KW-1185">Reference proteome</keyword>
<organism evidence="6 7">
    <name type="scientific">Ficus carica</name>
    <name type="common">Common fig</name>
    <dbReference type="NCBI Taxonomy" id="3494"/>
    <lineage>
        <taxon>Eukaryota</taxon>
        <taxon>Viridiplantae</taxon>
        <taxon>Streptophyta</taxon>
        <taxon>Embryophyta</taxon>
        <taxon>Tracheophyta</taxon>
        <taxon>Spermatophyta</taxon>
        <taxon>Magnoliopsida</taxon>
        <taxon>eudicotyledons</taxon>
        <taxon>Gunneridae</taxon>
        <taxon>Pentapetalae</taxon>
        <taxon>rosids</taxon>
        <taxon>fabids</taxon>
        <taxon>Rosales</taxon>
        <taxon>Moraceae</taxon>
        <taxon>Ficeae</taxon>
        <taxon>Ficus</taxon>
    </lineage>
</organism>
<dbReference type="AlphaFoldDB" id="A0AA88CZU8"/>
<proteinExistence type="predicted"/>
<reference evidence="6" key="1">
    <citation type="submission" date="2023-07" db="EMBL/GenBank/DDBJ databases">
        <title>draft genome sequence of fig (Ficus carica).</title>
        <authorList>
            <person name="Takahashi T."/>
            <person name="Nishimura K."/>
        </authorList>
    </citation>
    <scope>NUCLEOTIDE SEQUENCE</scope>
</reference>
<keyword evidence="4" id="KW-0961">Cell wall biogenesis/degradation</keyword>
<evidence type="ECO:0000259" key="5">
    <source>
        <dbReference type="Pfam" id="PF12708"/>
    </source>
</evidence>